<sequence length="56" mass="6200">MNFQGKHRRIALGSSIGLLILTQLAQRNPIGALRIGAFTFPILSYVICPEIYNSLL</sequence>
<keyword evidence="2" id="KW-1185">Reference proteome</keyword>
<evidence type="ECO:0000313" key="2">
    <source>
        <dbReference type="Proteomes" id="UP000688137"/>
    </source>
</evidence>
<dbReference type="EMBL" id="CAJJDM010000068">
    <property type="protein sequence ID" value="CAD8081874.1"/>
    <property type="molecule type" value="Genomic_DNA"/>
</dbReference>
<protein>
    <submittedName>
        <fullName evidence="1">Uncharacterized protein</fullName>
    </submittedName>
</protein>
<evidence type="ECO:0000313" key="1">
    <source>
        <dbReference type="EMBL" id="CAD8081874.1"/>
    </source>
</evidence>
<comment type="caution">
    <text evidence="1">The sequence shown here is derived from an EMBL/GenBank/DDBJ whole genome shotgun (WGS) entry which is preliminary data.</text>
</comment>
<accession>A0A8S1N493</accession>
<dbReference type="AlphaFoldDB" id="A0A8S1N493"/>
<dbReference type="Proteomes" id="UP000688137">
    <property type="component" value="Unassembled WGS sequence"/>
</dbReference>
<name>A0A8S1N493_PARPR</name>
<gene>
    <name evidence="1" type="ORF">PPRIM_AZ9-3.1.T0660213</name>
</gene>
<reference evidence="1" key="1">
    <citation type="submission" date="2021-01" db="EMBL/GenBank/DDBJ databases">
        <authorList>
            <consortium name="Genoscope - CEA"/>
            <person name="William W."/>
        </authorList>
    </citation>
    <scope>NUCLEOTIDE SEQUENCE</scope>
</reference>
<organism evidence="1 2">
    <name type="scientific">Paramecium primaurelia</name>
    <dbReference type="NCBI Taxonomy" id="5886"/>
    <lineage>
        <taxon>Eukaryota</taxon>
        <taxon>Sar</taxon>
        <taxon>Alveolata</taxon>
        <taxon>Ciliophora</taxon>
        <taxon>Intramacronucleata</taxon>
        <taxon>Oligohymenophorea</taxon>
        <taxon>Peniculida</taxon>
        <taxon>Parameciidae</taxon>
        <taxon>Paramecium</taxon>
    </lineage>
</organism>
<proteinExistence type="predicted"/>